<dbReference type="SUPFAM" id="SSF56112">
    <property type="entry name" value="Protein kinase-like (PK-like)"/>
    <property type="match status" value="1"/>
</dbReference>
<dbReference type="PROSITE" id="PS50011">
    <property type="entry name" value="PROTEIN_KINASE_DOM"/>
    <property type="match status" value="1"/>
</dbReference>
<name>A0ABP9VDF5_9DEIO</name>
<dbReference type="SMART" id="SM00220">
    <property type="entry name" value="S_TKc"/>
    <property type="match status" value="1"/>
</dbReference>
<evidence type="ECO:0000313" key="5">
    <source>
        <dbReference type="EMBL" id="GAA5503269.1"/>
    </source>
</evidence>
<evidence type="ECO:0000256" key="1">
    <source>
        <dbReference type="ARBA" id="ARBA00022741"/>
    </source>
</evidence>
<dbReference type="EMBL" id="BAABRN010000043">
    <property type="protein sequence ID" value="GAA5503269.1"/>
    <property type="molecule type" value="Genomic_DNA"/>
</dbReference>
<accession>A0ABP9VDF5</accession>
<dbReference type="Pfam" id="PF00069">
    <property type="entry name" value="Pkinase"/>
    <property type="match status" value="1"/>
</dbReference>
<protein>
    <recommendedName>
        <fullName evidence="4">Protein kinase domain-containing protein</fullName>
    </recommendedName>
</protein>
<feature type="binding site" evidence="3">
    <location>
        <position position="40"/>
    </location>
    <ligand>
        <name>ATP</name>
        <dbReference type="ChEBI" id="CHEBI:30616"/>
    </ligand>
</feature>
<dbReference type="InterPro" id="IPR017441">
    <property type="entry name" value="Protein_kinase_ATP_BS"/>
</dbReference>
<dbReference type="PROSITE" id="PS00107">
    <property type="entry name" value="PROTEIN_KINASE_ATP"/>
    <property type="match status" value="1"/>
</dbReference>
<dbReference type="Proteomes" id="UP001458946">
    <property type="component" value="Unassembled WGS sequence"/>
</dbReference>
<keyword evidence="6" id="KW-1185">Reference proteome</keyword>
<dbReference type="CDD" id="cd14014">
    <property type="entry name" value="STKc_PknB_like"/>
    <property type="match status" value="1"/>
</dbReference>
<dbReference type="InterPro" id="IPR008271">
    <property type="entry name" value="Ser/Thr_kinase_AS"/>
</dbReference>
<keyword evidence="2 3" id="KW-0067">ATP-binding</keyword>
<feature type="domain" description="Protein kinase" evidence="4">
    <location>
        <begin position="12"/>
        <end position="263"/>
    </location>
</feature>
<sequence>MPIAGRVIGDGVKLVRLLGRGSHSVVYFAVSKEGQPCAVKIFPSHLETFAVREFQHGHGLNHPRLAPVLENLSFDDFPALLVKHAKGETLFERYRQRPALLHDRRAFLLTMTHLLDALDFMHQQGLVHRDIKPDNIMVEPDGSAKLVDYDLSGPSLEALDVPTRMGTQAFQSPEATRGEPLGPESDLYGVGVLLGWGIHGELPEEGESLPPTRDPLTPLWRALIRSDRSKRPNNAAWAKDELLRLALEHPTGLSASPQPSRRE</sequence>
<evidence type="ECO:0000256" key="3">
    <source>
        <dbReference type="PROSITE-ProRule" id="PRU10141"/>
    </source>
</evidence>
<dbReference type="InterPro" id="IPR000719">
    <property type="entry name" value="Prot_kinase_dom"/>
</dbReference>
<gene>
    <name evidence="5" type="ORF">Dxin01_03024</name>
</gene>
<dbReference type="Gene3D" id="1.10.510.10">
    <property type="entry name" value="Transferase(Phosphotransferase) domain 1"/>
    <property type="match status" value="1"/>
</dbReference>
<organism evidence="5 6">
    <name type="scientific">Deinococcus xinjiangensis</name>
    <dbReference type="NCBI Taxonomy" id="457454"/>
    <lineage>
        <taxon>Bacteria</taxon>
        <taxon>Thermotogati</taxon>
        <taxon>Deinococcota</taxon>
        <taxon>Deinococci</taxon>
        <taxon>Deinococcales</taxon>
        <taxon>Deinococcaceae</taxon>
        <taxon>Deinococcus</taxon>
    </lineage>
</organism>
<dbReference type="RefSeq" id="WP_353543241.1">
    <property type="nucleotide sequence ID" value="NZ_BAABRN010000043.1"/>
</dbReference>
<dbReference type="PANTHER" id="PTHR24347">
    <property type="entry name" value="SERINE/THREONINE-PROTEIN KINASE"/>
    <property type="match status" value="1"/>
</dbReference>
<dbReference type="InterPro" id="IPR011009">
    <property type="entry name" value="Kinase-like_dom_sf"/>
</dbReference>
<proteinExistence type="predicted"/>
<keyword evidence="1 3" id="KW-0547">Nucleotide-binding</keyword>
<evidence type="ECO:0000256" key="2">
    <source>
        <dbReference type="ARBA" id="ARBA00022840"/>
    </source>
</evidence>
<evidence type="ECO:0000313" key="6">
    <source>
        <dbReference type="Proteomes" id="UP001458946"/>
    </source>
</evidence>
<reference evidence="5 6" key="1">
    <citation type="submission" date="2024-02" db="EMBL/GenBank/DDBJ databases">
        <title>Deinococcus xinjiangensis NBRC 107630.</title>
        <authorList>
            <person name="Ichikawa N."/>
            <person name="Katano-Makiyama Y."/>
            <person name="Hidaka K."/>
        </authorList>
    </citation>
    <scope>NUCLEOTIDE SEQUENCE [LARGE SCALE GENOMIC DNA]</scope>
    <source>
        <strain evidence="5 6">NBRC 107630</strain>
    </source>
</reference>
<comment type="caution">
    <text evidence="5">The sequence shown here is derived from an EMBL/GenBank/DDBJ whole genome shotgun (WGS) entry which is preliminary data.</text>
</comment>
<evidence type="ECO:0000259" key="4">
    <source>
        <dbReference type="PROSITE" id="PS50011"/>
    </source>
</evidence>
<dbReference type="PROSITE" id="PS00108">
    <property type="entry name" value="PROTEIN_KINASE_ST"/>
    <property type="match status" value="1"/>
</dbReference>